<comment type="pathway">
    <text evidence="1">Cofactor biosynthesis; adenosylcobalamin biosynthesis.</text>
</comment>
<dbReference type="OrthoDB" id="9815856at2"/>
<dbReference type="InterPro" id="IPR014776">
    <property type="entry name" value="4pyrrole_Mease_sub2"/>
</dbReference>
<dbReference type="GO" id="GO:0030788">
    <property type="term" value="F:precorrin-2 C20-methyltransferase activity"/>
    <property type="evidence" value="ECO:0007669"/>
    <property type="project" value="InterPro"/>
</dbReference>
<evidence type="ECO:0000256" key="4">
    <source>
        <dbReference type="ARBA" id="ARBA00022603"/>
    </source>
</evidence>
<dbReference type="InterPro" id="IPR003043">
    <property type="entry name" value="Uropor_MeTrfase_CS"/>
</dbReference>
<dbReference type="InterPro" id="IPR014777">
    <property type="entry name" value="4pyrrole_Mease_sub1"/>
</dbReference>
<dbReference type="Proteomes" id="UP000247973">
    <property type="component" value="Unassembled WGS sequence"/>
</dbReference>
<reference evidence="9 10" key="1">
    <citation type="submission" date="2018-03" db="EMBL/GenBank/DDBJ databases">
        <title>Genomic Encyclopedia of Archaeal and Bacterial Type Strains, Phase II (KMG-II): from individual species to whole genera.</title>
        <authorList>
            <person name="Goeker M."/>
        </authorList>
    </citation>
    <scope>NUCLEOTIDE SEQUENCE [LARGE SCALE GENOMIC DNA]</scope>
    <source>
        <strain evidence="9 10">DSM 100214</strain>
    </source>
</reference>
<dbReference type="GO" id="GO:0009236">
    <property type="term" value="P:cobalamin biosynthetic process"/>
    <property type="evidence" value="ECO:0007669"/>
    <property type="project" value="UniProtKB-UniRule"/>
</dbReference>
<evidence type="ECO:0000256" key="2">
    <source>
        <dbReference type="ARBA" id="ARBA00005879"/>
    </source>
</evidence>
<keyword evidence="10" id="KW-1185">Reference proteome</keyword>
<dbReference type="EMBL" id="QICL01000041">
    <property type="protein sequence ID" value="PXV58896.1"/>
    <property type="molecule type" value="Genomic_DNA"/>
</dbReference>
<sequence>MSPIAFVSLGPGEADLITLKGLKALQAADCIFYPATIVKEDAISSRALEIMRELNIDSKKTIPFHVPMSKDRSLAIAAYNKVAQEAEQQYHKGLKVAIVAEGDAGFYSSIHYIFDTLTSLSIPVERIAGIPAFIASGALAGIHIVKQEEELNVIPGIIAAKNLIHKIESGKVAVIMKVSQCQDAIKECIATIPTATFHYFENVGVKNKEYYTCDTQEIIDRKFPYFSLMIIHQ</sequence>
<evidence type="ECO:0000256" key="7">
    <source>
        <dbReference type="PIRNR" id="PIRNR036427"/>
    </source>
</evidence>
<dbReference type="GO" id="GO:0032259">
    <property type="term" value="P:methylation"/>
    <property type="evidence" value="ECO:0007669"/>
    <property type="project" value="UniProtKB-KW"/>
</dbReference>
<keyword evidence="4 9" id="KW-0489">Methyltransferase</keyword>
<dbReference type="PANTHER" id="PTHR43467:SF2">
    <property type="entry name" value="COBALT-PRECORRIN-2 C(20)-METHYLTRANSFERASE"/>
    <property type="match status" value="1"/>
</dbReference>
<keyword evidence="6" id="KW-0949">S-adenosyl-L-methionine</keyword>
<feature type="domain" description="Tetrapyrrole methylase" evidence="8">
    <location>
        <begin position="4"/>
        <end position="218"/>
    </location>
</feature>
<evidence type="ECO:0000259" key="8">
    <source>
        <dbReference type="Pfam" id="PF00590"/>
    </source>
</evidence>
<accession>A0A2V3PKJ6</accession>
<dbReference type="CDD" id="cd11645">
    <property type="entry name" value="Precorrin_2_C20_MT"/>
    <property type="match status" value="1"/>
</dbReference>
<comment type="similarity">
    <text evidence="2 7">Belongs to the precorrin methyltransferase family.</text>
</comment>
<dbReference type="SUPFAM" id="SSF53790">
    <property type="entry name" value="Tetrapyrrole methylase"/>
    <property type="match status" value="1"/>
</dbReference>
<dbReference type="PANTHER" id="PTHR43467">
    <property type="entry name" value="COBALT-PRECORRIN-2 C(20)-METHYLTRANSFERASE"/>
    <property type="match status" value="1"/>
</dbReference>
<dbReference type="InterPro" id="IPR000878">
    <property type="entry name" value="4pyrrol_Mease"/>
</dbReference>
<dbReference type="PIRSF" id="PIRSF036427">
    <property type="entry name" value="Precrrn-2_mtase"/>
    <property type="match status" value="1"/>
</dbReference>
<dbReference type="InterPro" id="IPR012382">
    <property type="entry name" value="CobI/CbiL"/>
</dbReference>
<dbReference type="RefSeq" id="WP_110312470.1">
    <property type="nucleotide sequence ID" value="NZ_QICL01000041.1"/>
</dbReference>
<keyword evidence="5 9" id="KW-0808">Transferase</keyword>
<keyword evidence="3" id="KW-0169">Cobalamin biosynthesis</keyword>
<evidence type="ECO:0000313" key="9">
    <source>
        <dbReference type="EMBL" id="PXV58896.1"/>
    </source>
</evidence>
<organism evidence="9 10">
    <name type="scientific">Dysgonomonas alginatilytica</name>
    <dbReference type="NCBI Taxonomy" id="1605892"/>
    <lineage>
        <taxon>Bacteria</taxon>
        <taxon>Pseudomonadati</taxon>
        <taxon>Bacteroidota</taxon>
        <taxon>Bacteroidia</taxon>
        <taxon>Bacteroidales</taxon>
        <taxon>Dysgonomonadaceae</taxon>
        <taxon>Dysgonomonas</taxon>
    </lineage>
</organism>
<dbReference type="Gene3D" id="3.40.1010.10">
    <property type="entry name" value="Cobalt-precorrin-4 Transmethylase, Domain 1"/>
    <property type="match status" value="1"/>
</dbReference>
<proteinExistence type="inferred from homology"/>
<dbReference type="PROSITE" id="PS00839">
    <property type="entry name" value="SUMT_1"/>
    <property type="match status" value="1"/>
</dbReference>
<dbReference type="InterPro" id="IPR035996">
    <property type="entry name" value="4pyrrol_Methylase_sf"/>
</dbReference>
<evidence type="ECO:0000313" key="10">
    <source>
        <dbReference type="Proteomes" id="UP000247973"/>
    </source>
</evidence>
<protein>
    <submittedName>
        <fullName evidence="9">Precorrin-2/cobalt-factor-2 C20-methyltransferase</fullName>
    </submittedName>
</protein>
<evidence type="ECO:0000256" key="5">
    <source>
        <dbReference type="ARBA" id="ARBA00022679"/>
    </source>
</evidence>
<evidence type="ECO:0000256" key="6">
    <source>
        <dbReference type="ARBA" id="ARBA00022691"/>
    </source>
</evidence>
<comment type="caution">
    <text evidence="9">The sequence shown here is derived from an EMBL/GenBank/DDBJ whole genome shotgun (WGS) entry which is preliminary data.</text>
</comment>
<dbReference type="Gene3D" id="3.30.950.10">
    <property type="entry name" value="Methyltransferase, Cobalt-precorrin-4 Transmethylase, Domain 2"/>
    <property type="match status" value="1"/>
</dbReference>
<dbReference type="AlphaFoldDB" id="A0A2V3PKJ6"/>
<evidence type="ECO:0000256" key="1">
    <source>
        <dbReference type="ARBA" id="ARBA00004953"/>
    </source>
</evidence>
<dbReference type="Pfam" id="PF00590">
    <property type="entry name" value="TP_methylase"/>
    <property type="match status" value="1"/>
</dbReference>
<name>A0A2V3PKJ6_9BACT</name>
<gene>
    <name evidence="9" type="ORF">CLV62_1416</name>
</gene>
<evidence type="ECO:0000256" key="3">
    <source>
        <dbReference type="ARBA" id="ARBA00022573"/>
    </source>
</evidence>